<evidence type="ECO:0000313" key="3">
    <source>
        <dbReference type="EMBL" id="CAD9593173.1"/>
    </source>
</evidence>
<organism evidence="3">
    <name type="scientific">Skeletonema marinoi</name>
    <dbReference type="NCBI Taxonomy" id="267567"/>
    <lineage>
        <taxon>Eukaryota</taxon>
        <taxon>Sar</taxon>
        <taxon>Stramenopiles</taxon>
        <taxon>Ochrophyta</taxon>
        <taxon>Bacillariophyta</taxon>
        <taxon>Coscinodiscophyceae</taxon>
        <taxon>Thalassiosirophycidae</taxon>
        <taxon>Thalassiosirales</taxon>
        <taxon>Skeletonemataceae</taxon>
        <taxon>Skeletonema</taxon>
        <taxon>Skeletonema marinoi-dohrnii complex</taxon>
    </lineage>
</organism>
<feature type="compositionally biased region" description="Polar residues" evidence="2">
    <location>
        <begin position="528"/>
        <end position="542"/>
    </location>
</feature>
<sequence>MVETSSLNNAVAIASKSNDSNNKRARTGKLSSRNTRRKRRDHKIHSAKKLKPPIPSFSCSPIIEEEDEEVENEASTSLNSPSQKVPIKSKPLKATVNTAEEAYGQAEIRKREPHESIIDDTTSAAEDISGVYAANDNLLQKKEANVRSVSTSSAIALDDGIDGNSDNCDEPIDTAQKAVNTAQKTVNHATPPTELTSQKLSKQKNKLPPCESASLAHAPTSNRKPKEQHSKKKDTCSNTKAPQKVFDMVEVRCNAIETIEILDDEEEHTEKDPPLVSRTNSVNISAEEKGPAKPKIQSKKRKRPETDPISVDSSDDESIIAPKKTKTVAKKKKPARQKPAAAKSKSESKIPANESSTGTLKRTRKKLCTTCASCNCQAKDGSATFPQKLPTLSLSGSGARVEQTLKNRMLKIERNIAWTESQRHECARELKRHRGTLQKKFSKTGANTAKRQHFLADAQVTEEMAQAFATARLDRKEVKQIQTRVFGKRSSQSKKEPQPTLTQMFGGGTDGDEDKSDDALSAKEDDQSCNGDTSSADESSQADPHDSFWNDESVHATHQFIGSMSQFNEATTRFKDKRVHSTAAWTKATSKVIKNEVASQSCEEEEGIDALVELFDLSPKKTPGSMNCHDQECNDSFLQSQLSQSGAIAVQSITEEIAKDEAKRVAIERACPHWRENVEYSFRRKDSDGLENALNQVKKERQRLEDAKDRILKAFLERTSTLDVYEKAIEGSLTRLAEKENGNT</sequence>
<proteinExistence type="predicted"/>
<dbReference type="EMBL" id="HBGZ01010760">
    <property type="protein sequence ID" value="CAD9593173.1"/>
    <property type="molecule type" value="Transcribed_RNA"/>
</dbReference>
<feature type="region of interest" description="Disordered" evidence="2">
    <location>
        <begin position="484"/>
        <end position="549"/>
    </location>
</feature>
<evidence type="ECO:0000256" key="1">
    <source>
        <dbReference type="SAM" id="Coils"/>
    </source>
</evidence>
<feature type="region of interest" description="Disordered" evidence="2">
    <location>
        <begin position="181"/>
        <end position="246"/>
    </location>
</feature>
<feature type="compositionally biased region" description="Acidic residues" evidence="2">
    <location>
        <begin position="63"/>
        <end position="72"/>
    </location>
</feature>
<feature type="compositionally biased region" description="Basic and acidic residues" evidence="2">
    <location>
        <begin position="517"/>
        <end position="526"/>
    </location>
</feature>
<reference evidence="3" key="1">
    <citation type="submission" date="2021-01" db="EMBL/GenBank/DDBJ databases">
        <authorList>
            <person name="Corre E."/>
            <person name="Pelletier E."/>
            <person name="Niang G."/>
            <person name="Scheremetjew M."/>
            <person name="Finn R."/>
            <person name="Kale V."/>
            <person name="Holt S."/>
            <person name="Cochrane G."/>
            <person name="Meng A."/>
            <person name="Brown T."/>
            <person name="Cohen L."/>
        </authorList>
    </citation>
    <scope>NUCLEOTIDE SEQUENCE</scope>
    <source>
        <strain evidence="3">SM1012Den-03</strain>
    </source>
</reference>
<dbReference type="AlphaFoldDB" id="A0A7S2L3E0"/>
<feature type="region of interest" description="Disordered" evidence="2">
    <location>
        <begin position="259"/>
        <end position="361"/>
    </location>
</feature>
<accession>A0A7S2L3E0</accession>
<name>A0A7S2L3E0_9STRA</name>
<evidence type="ECO:0000256" key="2">
    <source>
        <dbReference type="SAM" id="MobiDB-lite"/>
    </source>
</evidence>
<keyword evidence="1" id="KW-0175">Coiled coil</keyword>
<feature type="compositionally biased region" description="Polar residues" evidence="2">
    <location>
        <begin position="1"/>
        <end position="20"/>
    </location>
</feature>
<feature type="compositionally biased region" description="Polar residues" evidence="2">
    <location>
        <begin position="181"/>
        <end position="200"/>
    </location>
</feature>
<feature type="compositionally biased region" description="Basic residues" evidence="2">
    <location>
        <begin position="34"/>
        <end position="51"/>
    </location>
</feature>
<feature type="compositionally biased region" description="Basic residues" evidence="2">
    <location>
        <begin position="323"/>
        <end position="336"/>
    </location>
</feature>
<feature type="region of interest" description="Disordered" evidence="2">
    <location>
        <begin position="1"/>
        <end position="91"/>
    </location>
</feature>
<protein>
    <submittedName>
        <fullName evidence="3">Uncharacterized protein</fullName>
    </submittedName>
</protein>
<feature type="coiled-coil region" evidence="1">
    <location>
        <begin position="687"/>
        <end position="717"/>
    </location>
</feature>
<gene>
    <name evidence="3" type="ORF">SMAR0320_LOCUS7731</name>
</gene>
<feature type="compositionally biased region" description="Polar residues" evidence="2">
    <location>
        <begin position="74"/>
        <end position="83"/>
    </location>
</feature>